<dbReference type="AlphaFoldDB" id="Q6W3L8"/>
<feature type="region of interest" description="Disordered" evidence="5">
    <location>
        <begin position="1"/>
        <end position="45"/>
    </location>
</feature>
<dbReference type="InterPro" id="IPR011990">
    <property type="entry name" value="TPR-like_helical_dom_sf"/>
</dbReference>
<evidence type="ECO:0000256" key="4">
    <source>
        <dbReference type="SAM" id="Coils"/>
    </source>
</evidence>
<dbReference type="EMBL" id="AY312991">
    <property type="protein sequence ID" value="AAQ75163.1"/>
    <property type="molecule type" value="Genomic_DNA"/>
</dbReference>
<evidence type="ECO:0000256" key="3">
    <source>
        <dbReference type="PROSITE-ProRule" id="PRU00339"/>
    </source>
</evidence>
<dbReference type="SMART" id="SM00028">
    <property type="entry name" value="TPR"/>
    <property type="match status" value="2"/>
</dbReference>
<proteinExistence type="predicted"/>
<accession>Q6W3L8</accession>
<organism evidence="6">
    <name type="scientific">Alvinella pompejana epibiont 7G3</name>
    <dbReference type="NCBI Taxonomy" id="244800"/>
    <lineage>
        <taxon>Bacteria</taxon>
        <taxon>Pseudomonadati</taxon>
        <taxon>Campylobacterota</taxon>
        <taxon>Epsilonproteobacteria</taxon>
        <taxon>Campylobacterales</taxon>
        <taxon>Campylobacteraceae</taxon>
    </lineage>
</organism>
<dbReference type="PANTHER" id="PTHR45641:SF19">
    <property type="entry name" value="NEPHROCYSTIN-3"/>
    <property type="match status" value="1"/>
</dbReference>
<feature type="coiled-coil region" evidence="4">
    <location>
        <begin position="112"/>
        <end position="149"/>
    </location>
</feature>
<evidence type="ECO:0000256" key="2">
    <source>
        <dbReference type="ARBA" id="ARBA00022803"/>
    </source>
</evidence>
<dbReference type="PANTHER" id="PTHR45641">
    <property type="entry name" value="TETRATRICOPEPTIDE REPEAT PROTEIN (AFU_ORTHOLOGUE AFUA_6G03870)"/>
    <property type="match status" value="1"/>
</dbReference>
<dbReference type="Pfam" id="PF13374">
    <property type="entry name" value="TPR_10"/>
    <property type="match status" value="2"/>
</dbReference>
<dbReference type="Gene3D" id="1.25.40.10">
    <property type="entry name" value="Tetratricopeptide repeat domain"/>
    <property type="match status" value="1"/>
</dbReference>
<feature type="compositionally biased region" description="Basic residues" evidence="5">
    <location>
        <begin position="17"/>
        <end position="45"/>
    </location>
</feature>
<evidence type="ECO:0000256" key="5">
    <source>
        <dbReference type="SAM" id="MobiDB-lite"/>
    </source>
</evidence>
<sequence length="230" mass="26816">MIDVKSRRAYPLLTKQLKQRRKKKESKDKVKRGRGRPKGSKNKNSSKIRLTGLFRVVNWYLKTVKKAVILNNMAIAYSKLNKLKEVKKAHRRSLKIREELAKTNQFAYNSDLAMSLNNLANLYNKLNQIEEAKKKYIEALNIYKKLAKNNPSTYNSNVAMTLYNLTLLYNQIKKSKETYGIELAKTLVMGVALFHQPIENLDEAEEILKKFRGVPKAERLLKIIYNIKKR</sequence>
<evidence type="ECO:0000313" key="6">
    <source>
        <dbReference type="EMBL" id="AAQ75163.1"/>
    </source>
</evidence>
<keyword evidence="1" id="KW-0677">Repeat</keyword>
<name>Q6W3L8_9BACT</name>
<dbReference type="PROSITE" id="PS50005">
    <property type="entry name" value="TPR"/>
    <property type="match status" value="1"/>
</dbReference>
<evidence type="ECO:0000256" key="1">
    <source>
        <dbReference type="ARBA" id="ARBA00022737"/>
    </source>
</evidence>
<keyword evidence="2 3" id="KW-0802">TPR repeat</keyword>
<dbReference type="SUPFAM" id="SSF48452">
    <property type="entry name" value="TPR-like"/>
    <property type="match status" value="1"/>
</dbReference>
<dbReference type="InterPro" id="IPR019734">
    <property type="entry name" value="TPR_rpt"/>
</dbReference>
<protein>
    <submittedName>
        <fullName evidence="6">TPR domain protein</fullName>
    </submittedName>
</protein>
<reference evidence="6" key="1">
    <citation type="journal article" date="2003" name="Appl. Environ. Microbiol.">
        <title>Evidence of chemolithoautotrophy in the bacterial community associated with Alvinella pompejana, a hydrothermal vent polychaete.</title>
        <authorList>
            <person name="Campbell B.J."/>
            <person name="Stein J.L."/>
            <person name="Cary S.C."/>
        </authorList>
    </citation>
    <scope>NUCLEOTIDE SEQUENCE</scope>
</reference>
<keyword evidence="4" id="KW-0175">Coiled coil</keyword>
<gene>
    <name evidence="6" type="primary">NT03AP0010</name>
</gene>
<feature type="repeat" description="TPR" evidence="3">
    <location>
        <begin position="113"/>
        <end position="146"/>
    </location>
</feature>